<dbReference type="SMART" id="SM00382">
    <property type="entry name" value="AAA"/>
    <property type="match status" value="2"/>
</dbReference>
<reference evidence="5 6" key="1">
    <citation type="journal article" date="2014" name="Syst. Appl. Microbiol.">
        <title>Complete genomes of freshwater sulfur oxidizers Sulfuricella denitrificans skB26 and Sulfuritalea hydrogenivorans sk43H: genetic insights into the sulfur oxidation pathway of betaproteobacteria.</title>
        <authorList>
            <person name="Watanabe T."/>
            <person name="Kojima H."/>
            <person name="Fukui M."/>
        </authorList>
    </citation>
    <scope>NUCLEOTIDE SEQUENCE [LARGE SCALE GENOMIC DNA]</scope>
    <source>
        <strain evidence="5">DSM22779</strain>
    </source>
</reference>
<evidence type="ECO:0000256" key="3">
    <source>
        <dbReference type="ARBA" id="ARBA00022840"/>
    </source>
</evidence>
<evidence type="ECO:0000259" key="4">
    <source>
        <dbReference type="SMART" id="SM00382"/>
    </source>
</evidence>
<sequence length="727" mass="80796">MAHLPDVVLGPLRVGTTPVTLAVLFSEPLLFAAHYATVADILEWPDEIEATLASVRTRYGAHDAVLDLIDTLRGQVPMALSADLARRMAEGMELHTALKNSEDTYRNACAECLARQREGLTMDDFPEEITPGGRLALLARLLEFSPAQTRVMAYALVYTVVPAAQLFTRMFSEQRWSRPLFWQTLLDLDAESLAGALSATGRLAGSGLLYAKEGVPRMSEFWMELLVKTGTRFEEGLLQALALKDSSGGAARLPADDREILVVLLARREPGINVLVHGKSSVDKKRLAHGLVQAIAGGAYTLAADIPEKDRPAAVMVAQRLLARRPGRVVLVVEKAQAVLSRALPDGFAFFLGLTDEDEEARPLDERLLAENPVPTLWLTHEAKRLHRDTLTRFLFHAEALKGTRADRLALVESMIESLPLAKCHKAELAKLEGLSAQQLACARTLATMTAGRSRKIFARDLLVATTRSQKALARRGKDEARIPVTRYSLDYIHAAGRFGPAQILQALKRRPQGSLCLYGLPGTGKTQFAEHVALELGKPILIKHASQLFDKYLGESEKRIAEAFDEAEEEGAILLLDEADSFLRDRSRSEHGWEVSTVNELLQRMERFEEIFICTTNLFSQVDVAALRRFTFKLEFLPLTLEQRWAMFLNETGLRGKPIAEKRQSAYEERLAFMLDLTPGDFATVKRQCLLLGEELSPEAWLTQLELEVKAKHRSKVDEGPLLRVS</sequence>
<dbReference type="STRING" id="1223802.SUTH_00488"/>
<keyword evidence="6" id="KW-1185">Reference proteome</keyword>
<dbReference type="PANTHER" id="PTHR23073">
    <property type="entry name" value="26S PROTEASOME REGULATORY SUBUNIT"/>
    <property type="match status" value="1"/>
</dbReference>
<dbReference type="GO" id="GO:0005524">
    <property type="term" value="F:ATP binding"/>
    <property type="evidence" value="ECO:0007669"/>
    <property type="project" value="UniProtKB-KW"/>
</dbReference>
<dbReference type="Gene3D" id="3.40.50.300">
    <property type="entry name" value="P-loop containing nucleotide triphosphate hydrolases"/>
    <property type="match status" value="1"/>
</dbReference>
<dbReference type="Pfam" id="PF00004">
    <property type="entry name" value="AAA"/>
    <property type="match status" value="1"/>
</dbReference>
<protein>
    <submittedName>
        <fullName evidence="5">ATPase</fullName>
    </submittedName>
</protein>
<dbReference type="EMBL" id="AP012547">
    <property type="protein sequence ID" value="BAO28302.1"/>
    <property type="molecule type" value="Genomic_DNA"/>
</dbReference>
<evidence type="ECO:0000256" key="1">
    <source>
        <dbReference type="ARBA" id="ARBA00006914"/>
    </source>
</evidence>
<proteinExistence type="inferred from homology"/>
<gene>
    <name evidence="5" type="ORF">SUTH_00488</name>
</gene>
<dbReference type="SUPFAM" id="SSF52540">
    <property type="entry name" value="P-loop containing nucleoside triphosphate hydrolases"/>
    <property type="match status" value="1"/>
</dbReference>
<name>W0SBQ3_9PROT</name>
<dbReference type="InterPro" id="IPR050221">
    <property type="entry name" value="26S_Proteasome_ATPase"/>
</dbReference>
<organism evidence="5 6">
    <name type="scientific">Sulfuritalea hydrogenivorans sk43H</name>
    <dbReference type="NCBI Taxonomy" id="1223802"/>
    <lineage>
        <taxon>Bacteria</taxon>
        <taxon>Pseudomonadati</taxon>
        <taxon>Pseudomonadota</taxon>
        <taxon>Betaproteobacteria</taxon>
        <taxon>Nitrosomonadales</taxon>
        <taxon>Sterolibacteriaceae</taxon>
        <taxon>Sulfuritalea</taxon>
    </lineage>
</organism>
<evidence type="ECO:0000313" key="5">
    <source>
        <dbReference type="EMBL" id="BAO28302.1"/>
    </source>
</evidence>
<dbReference type="GO" id="GO:0016887">
    <property type="term" value="F:ATP hydrolysis activity"/>
    <property type="evidence" value="ECO:0007669"/>
    <property type="project" value="InterPro"/>
</dbReference>
<dbReference type="InterPro" id="IPR027417">
    <property type="entry name" value="P-loop_NTPase"/>
</dbReference>
<comment type="similarity">
    <text evidence="1">Belongs to the AAA ATPase family.</text>
</comment>
<dbReference type="RefSeq" id="WP_052473114.1">
    <property type="nucleotide sequence ID" value="NZ_AP012547.1"/>
</dbReference>
<dbReference type="CDD" id="cd19481">
    <property type="entry name" value="RecA-like_protease"/>
    <property type="match status" value="1"/>
</dbReference>
<evidence type="ECO:0000256" key="2">
    <source>
        <dbReference type="ARBA" id="ARBA00022741"/>
    </source>
</evidence>
<accession>W0SBQ3</accession>
<dbReference type="Proteomes" id="UP000031637">
    <property type="component" value="Chromosome"/>
</dbReference>
<dbReference type="HOGENOM" id="CLU_020632_0_0_4"/>
<dbReference type="OrthoDB" id="9802352at2"/>
<feature type="domain" description="AAA+ ATPase" evidence="4">
    <location>
        <begin position="270"/>
        <end position="374"/>
    </location>
</feature>
<feature type="domain" description="AAA+ ATPase" evidence="4">
    <location>
        <begin position="512"/>
        <end position="641"/>
    </location>
</feature>
<keyword evidence="3" id="KW-0067">ATP-binding</keyword>
<dbReference type="KEGG" id="shd:SUTH_00488"/>
<evidence type="ECO:0000313" key="6">
    <source>
        <dbReference type="Proteomes" id="UP000031637"/>
    </source>
</evidence>
<dbReference type="InterPro" id="IPR003593">
    <property type="entry name" value="AAA+_ATPase"/>
</dbReference>
<dbReference type="InterPro" id="IPR003959">
    <property type="entry name" value="ATPase_AAA_core"/>
</dbReference>
<dbReference type="AlphaFoldDB" id="W0SBQ3"/>
<keyword evidence="2" id="KW-0547">Nucleotide-binding</keyword>